<sequence>MGKYLVDFFIPGSLVAGIYRGAFQLSIFLFIPLFVVLSMKKFKLEYLEKSESKANPVPKWVCLISLLIVLLVDFVLFGYLIVA</sequence>
<keyword evidence="3" id="KW-1185">Reference proteome</keyword>
<keyword evidence="1" id="KW-0812">Transmembrane</keyword>
<comment type="caution">
    <text evidence="2">The sequence shown here is derived from an EMBL/GenBank/DDBJ whole genome shotgun (WGS) entry which is preliminary data.</text>
</comment>
<feature type="transmembrane region" description="Helical" evidence="1">
    <location>
        <begin position="60"/>
        <end position="82"/>
    </location>
</feature>
<proteinExistence type="predicted"/>
<protein>
    <submittedName>
        <fullName evidence="2">Uncharacterized protein</fullName>
    </submittedName>
</protein>
<dbReference type="EMBL" id="JSVC01000026">
    <property type="protein sequence ID" value="KIC92916.1"/>
    <property type="molecule type" value="Genomic_DNA"/>
</dbReference>
<evidence type="ECO:0000313" key="3">
    <source>
        <dbReference type="Proteomes" id="UP000031408"/>
    </source>
</evidence>
<dbReference type="AlphaFoldDB" id="A0A0C1L046"/>
<keyword evidence="1" id="KW-0472">Membrane</keyword>
<accession>A0A0C1L046</accession>
<dbReference type="Proteomes" id="UP000031408">
    <property type="component" value="Unassembled WGS sequence"/>
</dbReference>
<keyword evidence="1" id="KW-1133">Transmembrane helix</keyword>
<reference evidence="2 3" key="1">
    <citation type="submission" date="2014-11" db="EMBL/GenBank/DDBJ databases">
        <title>Genome sequence of Flavihumibacter solisilvae 3-3.</title>
        <authorList>
            <person name="Zhou G."/>
            <person name="Li M."/>
            <person name="Wang G."/>
        </authorList>
    </citation>
    <scope>NUCLEOTIDE SEQUENCE [LARGE SCALE GENOMIC DNA]</scope>
    <source>
        <strain evidence="2 3">3-3</strain>
    </source>
</reference>
<evidence type="ECO:0000313" key="2">
    <source>
        <dbReference type="EMBL" id="KIC92916.1"/>
    </source>
</evidence>
<name>A0A0C1L046_9BACT</name>
<feature type="transmembrane region" description="Helical" evidence="1">
    <location>
        <begin position="18"/>
        <end position="39"/>
    </location>
</feature>
<gene>
    <name evidence="2" type="ORF">OI18_20230</name>
</gene>
<evidence type="ECO:0000256" key="1">
    <source>
        <dbReference type="SAM" id="Phobius"/>
    </source>
</evidence>
<organism evidence="2 3">
    <name type="scientific">Flavihumibacter solisilvae</name>
    <dbReference type="NCBI Taxonomy" id="1349421"/>
    <lineage>
        <taxon>Bacteria</taxon>
        <taxon>Pseudomonadati</taxon>
        <taxon>Bacteroidota</taxon>
        <taxon>Chitinophagia</taxon>
        <taxon>Chitinophagales</taxon>
        <taxon>Chitinophagaceae</taxon>
        <taxon>Flavihumibacter</taxon>
    </lineage>
</organism>